<comment type="cofactor">
    <cofactor evidence="7 8">
        <name>Mg(2+)</name>
        <dbReference type="ChEBI" id="CHEBI:18420"/>
    </cofactor>
    <text evidence="7 8">Binds 3 Mg(2+) ions per subunit.</text>
</comment>
<accession>A0A0G0PC19</accession>
<evidence type="ECO:0000256" key="7">
    <source>
        <dbReference type="HAMAP-Rule" id="MF_00252"/>
    </source>
</evidence>
<evidence type="ECO:0000256" key="2">
    <source>
        <dbReference type="ARBA" id="ARBA00022723"/>
    </source>
</evidence>
<dbReference type="EC" id="6.1.1.6" evidence="7"/>
<protein>
    <recommendedName>
        <fullName evidence="7">Lysine--tRNA ligase</fullName>
        <ecNumber evidence="7">6.1.1.6</ecNumber>
    </recommendedName>
    <alternativeName>
        <fullName evidence="7">Lysyl-tRNA synthetase</fullName>
        <shortName evidence="7">LysRS</shortName>
    </alternativeName>
</protein>
<dbReference type="Gene3D" id="2.40.50.140">
    <property type="entry name" value="Nucleic acid-binding proteins"/>
    <property type="match status" value="1"/>
</dbReference>
<feature type="binding site" evidence="7">
    <location>
        <position position="404"/>
    </location>
    <ligand>
        <name>Mg(2+)</name>
        <dbReference type="ChEBI" id="CHEBI:18420"/>
        <label>2</label>
    </ligand>
</feature>
<comment type="subcellular location">
    <subcellularLocation>
        <location evidence="7">Cytoplasm</location>
    </subcellularLocation>
</comment>
<dbReference type="GO" id="GO:0006430">
    <property type="term" value="P:lysyl-tRNA aminoacylation"/>
    <property type="evidence" value="ECO:0007669"/>
    <property type="project" value="UniProtKB-UniRule"/>
</dbReference>
<dbReference type="InterPro" id="IPR044136">
    <property type="entry name" value="Lys-tRNA-ligase_II_N"/>
</dbReference>
<dbReference type="NCBIfam" id="NF001756">
    <property type="entry name" value="PRK00484.1"/>
    <property type="match status" value="1"/>
</dbReference>
<dbReference type="InterPro" id="IPR004364">
    <property type="entry name" value="Aa-tRNA-synt_II"/>
</dbReference>
<dbReference type="PATRIC" id="fig|1619031.3.peg.540"/>
<dbReference type="CDD" id="cd04322">
    <property type="entry name" value="LysRS_N"/>
    <property type="match status" value="1"/>
</dbReference>
<evidence type="ECO:0000256" key="4">
    <source>
        <dbReference type="ARBA" id="ARBA00022840"/>
    </source>
</evidence>
<evidence type="ECO:0000256" key="6">
    <source>
        <dbReference type="ARBA" id="ARBA00048573"/>
    </source>
</evidence>
<evidence type="ECO:0000313" key="10">
    <source>
        <dbReference type="EMBL" id="KKR22651.1"/>
    </source>
</evidence>
<evidence type="ECO:0000313" key="11">
    <source>
        <dbReference type="Proteomes" id="UP000034764"/>
    </source>
</evidence>
<dbReference type="SUPFAM" id="SSF50249">
    <property type="entry name" value="Nucleic acid-binding proteins"/>
    <property type="match status" value="1"/>
</dbReference>
<dbReference type="Pfam" id="PF00152">
    <property type="entry name" value="tRNA-synt_2"/>
    <property type="match status" value="1"/>
</dbReference>
<proteinExistence type="inferred from homology"/>
<dbReference type="AlphaFoldDB" id="A0A0G0PC19"/>
<organism evidence="10 11">
    <name type="scientific">Candidatus Yanofskybacteria bacterium GW2011_GWD2_39_48</name>
    <dbReference type="NCBI Taxonomy" id="1619031"/>
    <lineage>
        <taxon>Bacteria</taxon>
        <taxon>Candidatus Yanofskyibacteriota</taxon>
    </lineage>
</organism>
<dbReference type="Proteomes" id="UP000034764">
    <property type="component" value="Unassembled WGS sequence"/>
</dbReference>
<comment type="similarity">
    <text evidence="7">Belongs to the class-II aminoacyl-tRNA synthetase family.</text>
</comment>
<dbReference type="SUPFAM" id="SSF55681">
    <property type="entry name" value="Class II aaRS and biotin synthetases"/>
    <property type="match status" value="1"/>
</dbReference>
<dbReference type="Gene3D" id="3.30.930.10">
    <property type="entry name" value="Bira Bifunctional Protein, Domain 2"/>
    <property type="match status" value="1"/>
</dbReference>
<keyword evidence="2 7" id="KW-0479">Metal-binding</keyword>
<dbReference type="GO" id="GO:0004824">
    <property type="term" value="F:lysine-tRNA ligase activity"/>
    <property type="evidence" value="ECO:0007669"/>
    <property type="project" value="UniProtKB-UniRule"/>
</dbReference>
<dbReference type="PANTHER" id="PTHR42918:SF15">
    <property type="entry name" value="LYSINE--TRNA LIGASE, CHLOROPLASTIC_MITOCHONDRIAL"/>
    <property type="match status" value="1"/>
</dbReference>
<reference evidence="10 11" key="1">
    <citation type="journal article" date="2015" name="Nature">
        <title>rRNA introns, odd ribosomes, and small enigmatic genomes across a large radiation of phyla.</title>
        <authorList>
            <person name="Brown C.T."/>
            <person name="Hug L.A."/>
            <person name="Thomas B.C."/>
            <person name="Sharon I."/>
            <person name="Castelle C.J."/>
            <person name="Singh A."/>
            <person name="Wilkins M.J."/>
            <person name="Williams K.H."/>
            <person name="Banfield J.F."/>
        </authorList>
    </citation>
    <scope>NUCLEOTIDE SEQUENCE [LARGE SCALE GENOMIC DNA]</scope>
</reference>
<dbReference type="PANTHER" id="PTHR42918">
    <property type="entry name" value="LYSYL-TRNA SYNTHETASE"/>
    <property type="match status" value="1"/>
</dbReference>
<dbReference type="PROSITE" id="PS50862">
    <property type="entry name" value="AA_TRNA_LIGASE_II"/>
    <property type="match status" value="1"/>
</dbReference>
<keyword evidence="1 7" id="KW-0436">Ligase</keyword>
<name>A0A0G0PC19_9BACT</name>
<keyword evidence="7" id="KW-0963">Cytoplasm</keyword>
<keyword evidence="3 7" id="KW-0547">Nucleotide-binding</keyword>
<dbReference type="NCBIfam" id="TIGR00499">
    <property type="entry name" value="lysS_bact"/>
    <property type="match status" value="1"/>
</dbReference>
<dbReference type="CDD" id="cd00775">
    <property type="entry name" value="LysRS_core"/>
    <property type="match status" value="1"/>
</dbReference>
<dbReference type="InterPro" id="IPR006195">
    <property type="entry name" value="aa-tRNA-synth_II"/>
</dbReference>
<dbReference type="InterPro" id="IPR004365">
    <property type="entry name" value="NA-bd_OB_tRNA"/>
</dbReference>
<dbReference type="GO" id="GO:0000049">
    <property type="term" value="F:tRNA binding"/>
    <property type="evidence" value="ECO:0007669"/>
    <property type="project" value="TreeGrafter"/>
</dbReference>
<dbReference type="HAMAP" id="MF_00252">
    <property type="entry name" value="Lys_tRNA_synth_class2"/>
    <property type="match status" value="1"/>
</dbReference>
<keyword evidence="7 8" id="KW-0460">Magnesium</keyword>
<feature type="domain" description="Aminoacyl-transfer RNA synthetases class-II family profile" evidence="9">
    <location>
        <begin position="168"/>
        <end position="481"/>
    </location>
</feature>
<dbReference type="GO" id="GO:0005829">
    <property type="term" value="C:cytosol"/>
    <property type="evidence" value="ECO:0007669"/>
    <property type="project" value="TreeGrafter"/>
</dbReference>
<dbReference type="InterPro" id="IPR018149">
    <property type="entry name" value="Lys-tRNA-synth_II_C"/>
</dbReference>
<comment type="subunit">
    <text evidence="7">Homodimer.</text>
</comment>
<dbReference type="InterPro" id="IPR002313">
    <property type="entry name" value="Lys-tRNA-ligase_II"/>
</dbReference>
<comment type="caution">
    <text evidence="10">The sequence shown here is derived from an EMBL/GenBank/DDBJ whole genome shotgun (WGS) entry which is preliminary data.</text>
</comment>
<keyword evidence="4 7" id="KW-0067">ATP-binding</keyword>
<comment type="catalytic activity">
    <reaction evidence="6 7 8">
        <text>tRNA(Lys) + L-lysine + ATP = L-lysyl-tRNA(Lys) + AMP + diphosphate</text>
        <dbReference type="Rhea" id="RHEA:20792"/>
        <dbReference type="Rhea" id="RHEA-COMP:9696"/>
        <dbReference type="Rhea" id="RHEA-COMP:9697"/>
        <dbReference type="ChEBI" id="CHEBI:30616"/>
        <dbReference type="ChEBI" id="CHEBI:32551"/>
        <dbReference type="ChEBI" id="CHEBI:33019"/>
        <dbReference type="ChEBI" id="CHEBI:78442"/>
        <dbReference type="ChEBI" id="CHEBI:78529"/>
        <dbReference type="ChEBI" id="CHEBI:456215"/>
        <dbReference type="EC" id="6.1.1.6"/>
    </reaction>
</comment>
<dbReference type="EMBL" id="LBXD01000036">
    <property type="protein sequence ID" value="KKR22651.1"/>
    <property type="molecule type" value="Genomic_DNA"/>
</dbReference>
<dbReference type="GO" id="GO:0000287">
    <property type="term" value="F:magnesium ion binding"/>
    <property type="evidence" value="ECO:0007669"/>
    <property type="project" value="UniProtKB-UniRule"/>
</dbReference>
<gene>
    <name evidence="7" type="primary">lysS</name>
    <name evidence="10" type="ORF">UT53_C0036G0006</name>
</gene>
<evidence type="ECO:0000256" key="1">
    <source>
        <dbReference type="ARBA" id="ARBA00022598"/>
    </source>
</evidence>
<evidence type="ECO:0000256" key="8">
    <source>
        <dbReference type="RuleBase" id="RU000336"/>
    </source>
</evidence>
<comment type="caution">
    <text evidence="7">Lacks conserved residue(s) required for the propagation of feature annotation.</text>
</comment>
<sequence length="486" mass="56520">MPIDDIRDSKIQKVYDMKKKGIDPYPRTSKRSHKIGDAVADFDVLVESKKDLVLVGRIMAMREHGGSIFMDLDDGSGKIQAYIKKDIIGDDNFDNFKSFVDIGDFIEVAGFLFKTKKAERTIEAKEYTLLSKSLLPLPEKWHGLTDVEERYRKRYLDLLFNEDVRSKFQMRFKILDLIREFFRKNEFIEVETPILQPIPGGATARPFKTFMNDLKMELYLRVAPELYLKRLLVGGFERVFEIAKNFRNEGMDREHNPEFDMLEAYASYHDYNWMMELTEELMVFLAMELYGNNEIKYGDNVVHLNKPFKRITFNDVVKEYSGLDYDVDDEKLFVKKAEELNIQIDKTMSKANIADEIFKKLARPKMIDPVFVIDHPIELSPLTKKIPSNPGHVERFQLLIGGFELTNAFTELNDPLDQRERFDAQEKMRSKGNEEAQRLDQDFIDALEHGMPPATGIGIGIDRLVALYTDSHSLRDILLFPTMKSR</sequence>
<evidence type="ECO:0000256" key="5">
    <source>
        <dbReference type="ARBA" id="ARBA00023146"/>
    </source>
</evidence>
<dbReference type="PRINTS" id="PR00982">
    <property type="entry name" value="TRNASYNTHLYS"/>
</dbReference>
<dbReference type="InterPro" id="IPR045864">
    <property type="entry name" value="aa-tRNA-synth_II/BPL/LPL"/>
</dbReference>
<dbReference type="GO" id="GO:0005524">
    <property type="term" value="F:ATP binding"/>
    <property type="evidence" value="ECO:0007669"/>
    <property type="project" value="UniProtKB-UniRule"/>
</dbReference>
<dbReference type="Pfam" id="PF01336">
    <property type="entry name" value="tRNA_anti-codon"/>
    <property type="match status" value="1"/>
</dbReference>
<keyword evidence="7" id="KW-0648">Protein biosynthesis</keyword>
<evidence type="ECO:0000256" key="3">
    <source>
        <dbReference type="ARBA" id="ARBA00022741"/>
    </source>
</evidence>
<feature type="binding site" evidence="7">
    <location>
        <position position="404"/>
    </location>
    <ligand>
        <name>Mg(2+)</name>
        <dbReference type="ChEBI" id="CHEBI:18420"/>
        <label>1</label>
    </ligand>
</feature>
<evidence type="ECO:0000259" key="9">
    <source>
        <dbReference type="PROSITE" id="PS50862"/>
    </source>
</evidence>
<dbReference type="InterPro" id="IPR012340">
    <property type="entry name" value="NA-bd_OB-fold"/>
</dbReference>
<keyword evidence="5 7" id="KW-0030">Aminoacyl-tRNA synthetase</keyword>